<reference evidence="1" key="2">
    <citation type="journal article" date="2017" name="Genome Announc.">
        <title>High-Quality Draft Genome Sequence of Burkholderia contaminans CH-1, a Gram-Negative Bacterium That Metabolizes 2-Azahypoxanthine, a Plant Growth-Regulating Compound.</title>
        <authorList>
            <person name="Choi J.-H."/>
            <person name="Sugiura H."/>
            <person name="Moriuchi R."/>
            <person name="Kawagishi H."/>
            <person name="Dohra H."/>
        </authorList>
    </citation>
    <scope>NUCLEOTIDE SEQUENCE</scope>
    <source>
        <strain evidence="1">CH-1</strain>
        <plasmid evidence="1">pBC453</plasmid>
    </source>
</reference>
<dbReference type="Proteomes" id="UP001220209">
    <property type="component" value="Plasmid unnamed1"/>
</dbReference>
<accession>A0A250LKM4</accession>
<dbReference type="EMBL" id="CP090643">
    <property type="protein sequence ID" value="WFN23469.1"/>
    <property type="molecule type" value="Genomic_DNA"/>
</dbReference>
<dbReference type="EMBL" id="AP018360">
    <property type="protein sequence ID" value="BBA45135.1"/>
    <property type="molecule type" value="Genomic_DNA"/>
</dbReference>
<geneLocation type="plasmid" evidence="2 3">
    <name>unnamed1</name>
</geneLocation>
<reference evidence="1" key="1">
    <citation type="journal article" date="2016" name="Biosci. Biotechnol. Biochem.">
        <title>Bioconversion of AHX to AOH by resting cells of Burkholderia contaminans CH-1.</title>
        <authorList>
            <person name="Choi J.H."/>
            <person name="Kikuchi A."/>
            <person name="Pumkaeo P."/>
            <person name="Hirai H."/>
            <person name="Tokuyama S."/>
            <person name="Kawagishi H."/>
        </authorList>
    </citation>
    <scope>NUCLEOTIDE SEQUENCE</scope>
    <source>
        <strain evidence="1">CH-1</strain>
        <plasmid evidence="1">pBC453</plasmid>
    </source>
</reference>
<keyword evidence="1" id="KW-0614">Plasmid</keyword>
<gene>
    <name evidence="1" type="ORF">BCCH1_76460</name>
    <name evidence="2" type="ORF">LXE91_40820</name>
</gene>
<geneLocation type="plasmid" evidence="1">
    <name>pBC453</name>
</geneLocation>
<proteinExistence type="predicted"/>
<name>A0A250LKM4_9BURK</name>
<evidence type="ECO:0000313" key="2">
    <source>
        <dbReference type="EMBL" id="WFN23469.1"/>
    </source>
</evidence>
<reference evidence="2 3" key="3">
    <citation type="submission" date="2021-12" db="EMBL/GenBank/DDBJ databases">
        <title>Genomic and phenotypic characterization of three Burkholderia contaminans isolates recovered from different sources.</title>
        <authorList>
            <person name="Lopez De Volder A."/>
            <person name="Fan Y."/>
            <person name="Nunvar J."/>
            <person name="Herrera T."/>
            <person name="Timp W."/>
            <person name="Degrossi J."/>
        </authorList>
    </citation>
    <scope>NUCLEOTIDE SEQUENCE [LARGE SCALE GENOMIC DNA]</scope>
    <source>
        <strain evidence="2 3">LMG 23361</strain>
        <plasmid evidence="2 3">unnamed1</plasmid>
    </source>
</reference>
<sequence>MKGKYVLSCGALGGRSPKTGKRVGERHRWSGGGWGKGHCEFCFRTLDQVLVDDIPKAGSTQHLERALASAK</sequence>
<dbReference type="AlphaFoldDB" id="A0A250LKM4"/>
<dbReference type="RefSeq" id="WP_135370837.1">
    <property type="nucleotide sequence ID" value="NZ_AP018360.1"/>
</dbReference>
<evidence type="ECO:0000313" key="1">
    <source>
        <dbReference type="EMBL" id="BBA45135.1"/>
    </source>
</evidence>
<organism evidence="1">
    <name type="scientific">Burkholderia contaminans</name>
    <dbReference type="NCBI Taxonomy" id="488447"/>
    <lineage>
        <taxon>Bacteria</taxon>
        <taxon>Pseudomonadati</taxon>
        <taxon>Pseudomonadota</taxon>
        <taxon>Betaproteobacteria</taxon>
        <taxon>Burkholderiales</taxon>
        <taxon>Burkholderiaceae</taxon>
        <taxon>Burkholderia</taxon>
        <taxon>Burkholderia cepacia complex</taxon>
    </lineage>
</organism>
<protein>
    <submittedName>
        <fullName evidence="1">Uncharacterized protein</fullName>
    </submittedName>
</protein>
<evidence type="ECO:0000313" key="3">
    <source>
        <dbReference type="Proteomes" id="UP001220209"/>
    </source>
</evidence>